<gene>
    <name evidence="1" type="ordered locus">Galf_1169</name>
</gene>
<proteinExistence type="predicted"/>
<organism evidence="1 2">
    <name type="scientific">Gallionella capsiferriformans (strain ES-2)</name>
    <name type="common">Gallionella ferruginea capsiferriformans (strain ES-2)</name>
    <dbReference type="NCBI Taxonomy" id="395494"/>
    <lineage>
        <taxon>Bacteria</taxon>
        <taxon>Pseudomonadati</taxon>
        <taxon>Pseudomonadota</taxon>
        <taxon>Betaproteobacteria</taxon>
        <taxon>Nitrosomonadales</taxon>
        <taxon>Gallionellaceae</taxon>
        <taxon>Gallionella</taxon>
    </lineage>
</organism>
<evidence type="ECO:0000313" key="2">
    <source>
        <dbReference type="Proteomes" id="UP000001235"/>
    </source>
</evidence>
<accession>D9SFA0</accession>
<protein>
    <submittedName>
        <fullName evidence="1">Uncharacterized protein</fullName>
    </submittedName>
</protein>
<dbReference type="STRING" id="395494.Galf_1169"/>
<reference evidence="1 2" key="1">
    <citation type="submission" date="2010-08" db="EMBL/GenBank/DDBJ databases">
        <title>Complete sequence of Gallionella capsiferriformans ES-2.</title>
        <authorList>
            <consortium name="US DOE Joint Genome Institute"/>
            <person name="Lucas S."/>
            <person name="Copeland A."/>
            <person name="Lapidus A."/>
            <person name="Cheng J.-F."/>
            <person name="Bruce D."/>
            <person name="Goodwin L."/>
            <person name="Pitluck S."/>
            <person name="Chertkov O."/>
            <person name="Davenport K.W."/>
            <person name="Detter J.C."/>
            <person name="Han C."/>
            <person name="Tapia R."/>
            <person name="Land M."/>
            <person name="Hauser L."/>
            <person name="Chang Y.-J."/>
            <person name="Jeffries C."/>
            <person name="Kyrpides N."/>
            <person name="Ivanova N."/>
            <person name="Mikhailova N."/>
            <person name="Shelobolina E.S."/>
            <person name="Picardal F."/>
            <person name="Roden E."/>
            <person name="Emerson D."/>
            <person name="Woyke T."/>
        </authorList>
    </citation>
    <scope>NUCLEOTIDE SEQUENCE [LARGE SCALE GENOMIC DNA]</scope>
    <source>
        <strain evidence="1 2">ES-2</strain>
    </source>
</reference>
<dbReference type="HOGENOM" id="CLU_3043761_0_0_4"/>
<dbReference type="KEGG" id="gca:Galf_1169"/>
<evidence type="ECO:0000313" key="1">
    <source>
        <dbReference type="EMBL" id="ADL55197.1"/>
    </source>
</evidence>
<dbReference type="AlphaFoldDB" id="D9SFA0"/>
<name>D9SFA0_GALCS</name>
<dbReference type="EMBL" id="CP002159">
    <property type="protein sequence ID" value="ADL55197.1"/>
    <property type="molecule type" value="Genomic_DNA"/>
</dbReference>
<keyword evidence="2" id="KW-1185">Reference proteome</keyword>
<dbReference type="Proteomes" id="UP000001235">
    <property type="component" value="Chromosome"/>
</dbReference>
<sequence>MSLEINFLSTLPGAFYTRVIKNAEYVYFGCWDVNVRREAIQHFIVRRTAAWPYS</sequence>